<dbReference type="EMBL" id="LT629705">
    <property type="protein sequence ID" value="SDN74175.1"/>
    <property type="molecule type" value="Genomic_DNA"/>
</dbReference>
<dbReference type="OrthoDB" id="7003488at2"/>
<evidence type="ECO:0000259" key="2">
    <source>
        <dbReference type="Pfam" id="PF20178"/>
    </source>
</evidence>
<dbReference type="InterPro" id="IPR046673">
    <property type="entry name" value="ToxA_N"/>
</dbReference>
<accession>A0A1H0DVN0</accession>
<dbReference type="Pfam" id="PF20178">
    <property type="entry name" value="ToxA_N"/>
    <property type="match status" value="1"/>
</dbReference>
<proteinExistence type="predicted"/>
<name>A0A1H0DVN0_9PSED</name>
<sequence>MSHIIPSESLDDATLLVEKSELIGQTSHGPLPDEVASQLLRQALGTLYPQLNIDPDQTTIATPQWNVVNDQVEAGPIEFESLTFTLLQHSLFGTTANYLEGQHFLTLEPDVKNPVHLAVSIEEIAKVLNDTAPQLFIELQRQQLEFWNQKGRKMARWLELSDSLRKALNVQTVNGWDGDECAMAREVFNEPDRASRKHSISDLSAIQACLIDIDTVENEVASHLLIGGALVLRATSGKRELLVMYTIERGYESFTSMEQLGDSLPARLEEQLAGRALRWQVFEPDGNVFDHMAWALVTSQLDAIDSMRSLDAPAGDAVLPETGLDTLEYARFQQLNSAIPDWLREASTTDIQDYGRYISALGMLYREPHSKAARAEIPSITDYAQRLMREAIIADTRAIGAASLPLDDLRIRVTSSFTTDNLTLPNPLDQRIETLADFALENEAPYMATAFFIRDHPLPQWLTPAFLSSLAAQVNIGQAYPALIKRKLIDDPIESRRQETFYCDQLRLLLPLLALEGKVKQEAGIDEHGYRYVRELLDPDSEKTRSIAIYPLTMTPQHRLISASDTVANMFIISPRNAHSGPCLLYRPMLDQPLLQFPSRQNLLYALHQPGELRDSLLAWLPDKTLSFEYAQSVFPVGLPSPWLVAEQLVNPLQRANRFGRVVFESEEITGNVLSMLFKSNAQALVDLADRQSQSNAERRWSLLKDSSWALFNAASNVLSGAVGTAVWVWQSINEIQQALDASDKGDSFIVWTSVSDILLTRGIILSHHAVLRRKTLSGKTRRSTEKEITPKIEPGAITFNPVPLSSELAPEHYSSLEVAGAVPRRTPAALGAWLDTFKVPAIDIADENVTQVNEAPPHLYQLDDKQFAQVGDRWFQVLVNGDEQAYIVDPSRLSRTGPPLVHNSKGQWFIDLRLRLRGGAGNVFSKPQVAAGEVRKHELDKVLETFKNQETLSETELTAMQTDIQKADSKDYDRLCEAYTQKLDTTIAGYQKVLEQLQEWRTLGGTKNYVYDLLRMSTLLQKNLALWFVIKKSQYAQATHMLSNSSQSDPMPLGTYISRIEQAIDLSHEMVEKLALSGSTLEGMRAAGRAGIEQSLKIRKLTPSFTALDLKANEIGMAQELCIQEQASPMMSQARDAVGKIVVSAAHAANQVLDLIKAADTPHPLQVPVEVMSRLVEAFADADQRIQELPVTYPGLVKQPRLNDLRALIAEFEQLAQDRLQALLPEPQVVRKPAERGQQGPSRQTVKVHKTRPRAPTRTEVETTTDEPIKPIALTRQLPPSALDDNQIIEAAIELNLNTREFITQTRKDALRPRRIPADMQDVFDQQALKLEQGASQVDRAIIRINKAGGPPAPIATLSLELREAARQIRQEGVEVRARLYQKRKPTQSAFKWLHENRQVEIRRDERGRIQTKGLGDVFQEYRILDKANNLVFWVAHFHYDALDSPADNPTAAHLKVADDFLKTLAPEQQHILSSVEPIDGVLRKLLDPDLRQLFLGLEPKTET</sequence>
<evidence type="ECO:0000256" key="1">
    <source>
        <dbReference type="SAM" id="MobiDB-lite"/>
    </source>
</evidence>
<dbReference type="Proteomes" id="UP000198827">
    <property type="component" value="Chromosome I"/>
</dbReference>
<protein>
    <recommendedName>
        <fullName evidence="2">Dermonecrotic toxin N-terminal domain-containing protein</fullName>
    </recommendedName>
</protein>
<evidence type="ECO:0000313" key="3">
    <source>
        <dbReference type="EMBL" id="SDN74175.1"/>
    </source>
</evidence>
<evidence type="ECO:0000313" key="4">
    <source>
        <dbReference type="Proteomes" id="UP000198827"/>
    </source>
</evidence>
<reference evidence="3 4" key="1">
    <citation type="submission" date="2016-10" db="EMBL/GenBank/DDBJ databases">
        <authorList>
            <person name="de Groot N.N."/>
        </authorList>
    </citation>
    <scope>NUCLEOTIDE SEQUENCE [LARGE SCALE GENOMIC DNA]</scope>
    <source>
        <strain evidence="3 4">CECT 7543</strain>
    </source>
</reference>
<feature type="domain" description="Dermonecrotic toxin N-terminal" evidence="2">
    <location>
        <begin position="375"/>
        <end position="608"/>
    </location>
</feature>
<feature type="region of interest" description="Disordered" evidence="1">
    <location>
        <begin position="1232"/>
        <end position="1266"/>
    </location>
</feature>
<organism evidence="3 4">
    <name type="scientific">Pseudomonas arsenicoxydans</name>
    <dbReference type="NCBI Taxonomy" id="702115"/>
    <lineage>
        <taxon>Bacteria</taxon>
        <taxon>Pseudomonadati</taxon>
        <taxon>Pseudomonadota</taxon>
        <taxon>Gammaproteobacteria</taxon>
        <taxon>Pseudomonadales</taxon>
        <taxon>Pseudomonadaceae</taxon>
        <taxon>Pseudomonas</taxon>
    </lineage>
</organism>
<dbReference type="RefSeq" id="WP_090177813.1">
    <property type="nucleotide sequence ID" value="NZ_LT629705.1"/>
</dbReference>
<feature type="compositionally biased region" description="Basic residues" evidence="1">
    <location>
        <begin position="1247"/>
        <end position="1256"/>
    </location>
</feature>
<gene>
    <name evidence="3" type="ORF">SAMN04489798_1054</name>
</gene>